<evidence type="ECO:0000313" key="21">
    <source>
        <dbReference type="EMBL" id="AXH76269.1"/>
    </source>
</evidence>
<protein>
    <recommendedName>
        <fullName evidence="4">Replication-associated protein</fullName>
    </recommendedName>
    <alternativeName>
        <fullName evidence="17">ATP-dependent helicase Rep</fullName>
    </alternativeName>
    <alternativeName>
        <fullName evidence="18">RepP</fullName>
    </alternativeName>
</protein>
<dbReference type="SUPFAM" id="SSF52540">
    <property type="entry name" value="P-loop containing nucleoside triphosphate hydrolases"/>
    <property type="match status" value="1"/>
</dbReference>
<reference evidence="21 22" key="1">
    <citation type="submission" date="2018-07" db="EMBL/GenBank/DDBJ databases">
        <title>Uncovering a Universe of Circular DNA Viruses in Animal Metagenomes.</title>
        <authorList>
            <person name="Tisza M."/>
            <person name="Buck C."/>
            <person name="Pastrana D."/>
            <person name="Welch N."/>
            <person name="Peretti A."/>
        </authorList>
    </citation>
    <scope>NUCLEOTIDE SEQUENCE [LARGE SCALE GENOMIC DNA]</scope>
    <source>
        <strain evidence="21">Ctda86</strain>
    </source>
</reference>
<evidence type="ECO:0000256" key="1">
    <source>
        <dbReference type="ARBA" id="ARBA00001936"/>
    </source>
</evidence>
<keyword evidence="9" id="KW-0540">Nuclease</keyword>
<dbReference type="GO" id="GO:0006260">
    <property type="term" value="P:DNA replication"/>
    <property type="evidence" value="ECO:0007669"/>
    <property type="project" value="UniProtKB-KW"/>
</dbReference>
<evidence type="ECO:0000256" key="7">
    <source>
        <dbReference type="ARBA" id="ARBA00022695"/>
    </source>
</evidence>
<keyword evidence="16" id="KW-0511">Multifunctional enzyme</keyword>
<evidence type="ECO:0000256" key="16">
    <source>
        <dbReference type="ARBA" id="ARBA00023268"/>
    </source>
</evidence>
<keyword evidence="8" id="KW-0235">DNA replication</keyword>
<keyword evidence="7" id="KW-0548">Nucleotidyltransferase</keyword>
<sequence>MMNKRRERGWGVYYYPPSPTARSLGYITAMCLIGFHSFMPTPSYFHWCFTINNYVEEEDVPRVSAWGEEEGKYWIIGRETGESGTPHLQGYISLRKRRSAVHVSTKLAGRAYITRAAGTARQNRRYCSKGGDFIEGGEINEGKGGKSRDAIGTAFMAAVQSGDSGVVEFANSEPGTWIFNGSNMLRNALSLYPTIDRPSINVRWIWGLPGVGKSRYAHDALPNAFVKEPRTKWWNGYLCQKEVIIDDFGPNGIDINHLLRWFDRYKCSVETKGGMVALYAETFIVTSNFHPSSIFKFGDEVNPQLPALERRMTIMEM</sequence>
<keyword evidence="12" id="KW-0255">Endonuclease</keyword>
<evidence type="ECO:0000256" key="15">
    <source>
        <dbReference type="ARBA" id="ARBA00023125"/>
    </source>
</evidence>
<dbReference type="GO" id="GO:0016787">
    <property type="term" value="F:hydrolase activity"/>
    <property type="evidence" value="ECO:0007669"/>
    <property type="project" value="UniProtKB-KW"/>
</dbReference>
<dbReference type="InterPro" id="IPR027417">
    <property type="entry name" value="P-loop_NTPase"/>
</dbReference>
<evidence type="ECO:0000256" key="10">
    <source>
        <dbReference type="ARBA" id="ARBA00022723"/>
    </source>
</evidence>
<comment type="subcellular location">
    <subcellularLocation>
        <location evidence="2">Host nucleus</location>
    </subcellularLocation>
</comment>
<proteinExistence type="inferred from homology"/>
<keyword evidence="15" id="KW-0238">DNA-binding</keyword>
<evidence type="ECO:0000256" key="19">
    <source>
        <dbReference type="ARBA" id="ARBA00049360"/>
    </source>
</evidence>
<comment type="similarity">
    <text evidence="3">Belongs to the nanoviruses/circoviruses replication-associated protein family.</text>
</comment>
<dbReference type="GO" id="GO:0003723">
    <property type="term" value="F:RNA binding"/>
    <property type="evidence" value="ECO:0007669"/>
    <property type="project" value="InterPro"/>
</dbReference>
<dbReference type="GO" id="GO:0004519">
    <property type="term" value="F:endonuclease activity"/>
    <property type="evidence" value="ECO:0007669"/>
    <property type="project" value="UniProtKB-KW"/>
</dbReference>
<dbReference type="GO" id="GO:0000166">
    <property type="term" value="F:nucleotide binding"/>
    <property type="evidence" value="ECO:0007669"/>
    <property type="project" value="UniProtKB-KW"/>
</dbReference>
<evidence type="ECO:0000256" key="18">
    <source>
        <dbReference type="ARBA" id="ARBA00032243"/>
    </source>
</evidence>
<evidence type="ECO:0000256" key="9">
    <source>
        <dbReference type="ARBA" id="ARBA00022722"/>
    </source>
</evidence>
<keyword evidence="10" id="KW-0479">Metal-binding</keyword>
<evidence type="ECO:0000256" key="2">
    <source>
        <dbReference type="ARBA" id="ARBA00004147"/>
    </source>
</evidence>
<accession>A0A345MY19</accession>
<evidence type="ECO:0000256" key="12">
    <source>
        <dbReference type="ARBA" id="ARBA00022759"/>
    </source>
</evidence>
<evidence type="ECO:0000256" key="11">
    <source>
        <dbReference type="ARBA" id="ARBA00022741"/>
    </source>
</evidence>
<keyword evidence="13" id="KW-0378">Hydrolase</keyword>
<dbReference type="GO" id="GO:0016779">
    <property type="term" value="F:nucleotidyltransferase activity"/>
    <property type="evidence" value="ECO:0007669"/>
    <property type="project" value="UniProtKB-KW"/>
</dbReference>
<dbReference type="EMBL" id="MH617345">
    <property type="protein sequence ID" value="AXH76269.1"/>
    <property type="molecule type" value="Genomic_DNA"/>
</dbReference>
<dbReference type="Pfam" id="PF02407">
    <property type="entry name" value="Viral_Rep"/>
    <property type="match status" value="1"/>
</dbReference>
<dbReference type="GO" id="GO:0003724">
    <property type="term" value="F:RNA helicase activity"/>
    <property type="evidence" value="ECO:0007669"/>
    <property type="project" value="InterPro"/>
</dbReference>
<keyword evidence="6" id="KW-0808">Transferase</keyword>
<keyword evidence="14" id="KW-0190">Covalent protein-DNA linkage</keyword>
<dbReference type="GO" id="GO:0046872">
    <property type="term" value="F:metal ion binding"/>
    <property type="evidence" value="ECO:0007669"/>
    <property type="project" value="UniProtKB-KW"/>
</dbReference>
<name>A0A345MY19_9VIRU</name>
<evidence type="ECO:0000256" key="14">
    <source>
        <dbReference type="ARBA" id="ARBA00023124"/>
    </source>
</evidence>
<evidence type="ECO:0000256" key="8">
    <source>
        <dbReference type="ARBA" id="ARBA00022705"/>
    </source>
</evidence>
<dbReference type="Pfam" id="PF00910">
    <property type="entry name" value="RNA_helicase"/>
    <property type="match status" value="1"/>
</dbReference>
<evidence type="ECO:0000256" key="4">
    <source>
        <dbReference type="ARBA" id="ARBA00014531"/>
    </source>
</evidence>
<keyword evidence="22" id="KW-1185">Reference proteome</keyword>
<comment type="cofactor">
    <cofactor evidence="1">
        <name>Mn(2+)</name>
        <dbReference type="ChEBI" id="CHEBI:29035"/>
    </cofactor>
</comment>
<keyword evidence="5" id="KW-1048">Host nucleus</keyword>
<comment type="catalytic activity">
    <reaction evidence="19">
        <text>ATP + H2O = ADP + phosphate + H(+)</text>
        <dbReference type="Rhea" id="RHEA:13065"/>
        <dbReference type="ChEBI" id="CHEBI:15377"/>
        <dbReference type="ChEBI" id="CHEBI:15378"/>
        <dbReference type="ChEBI" id="CHEBI:30616"/>
        <dbReference type="ChEBI" id="CHEBI:43474"/>
        <dbReference type="ChEBI" id="CHEBI:456216"/>
    </reaction>
</comment>
<evidence type="ECO:0000256" key="5">
    <source>
        <dbReference type="ARBA" id="ARBA00022562"/>
    </source>
</evidence>
<dbReference type="Proteomes" id="UP000278867">
    <property type="component" value="Segment"/>
</dbReference>
<dbReference type="InterPro" id="IPR049912">
    <property type="entry name" value="CRESS_DNA_REP"/>
</dbReference>
<dbReference type="InterPro" id="IPR000605">
    <property type="entry name" value="Helicase_SF3_ssDNA/RNA_vir"/>
</dbReference>
<organism evidence="21 22">
    <name type="scientific">Cressdnaviricota sp</name>
    <dbReference type="NCBI Taxonomy" id="2748378"/>
    <lineage>
        <taxon>Viruses</taxon>
        <taxon>Monodnaviria</taxon>
        <taxon>Shotokuvirae</taxon>
        <taxon>Cressdnaviricota</taxon>
    </lineage>
</organism>
<feature type="domain" description="CRESS-DNA virus Rep endonuclease" evidence="20">
    <location>
        <begin position="41"/>
        <end position="139"/>
    </location>
</feature>
<dbReference type="Gene3D" id="3.40.1310.20">
    <property type="match status" value="1"/>
</dbReference>
<evidence type="ECO:0000313" key="22">
    <source>
        <dbReference type="Proteomes" id="UP000278867"/>
    </source>
</evidence>
<keyword evidence="11" id="KW-0547">Nucleotide-binding</keyword>
<evidence type="ECO:0000256" key="13">
    <source>
        <dbReference type="ARBA" id="ARBA00022801"/>
    </source>
</evidence>
<evidence type="ECO:0000256" key="6">
    <source>
        <dbReference type="ARBA" id="ARBA00022679"/>
    </source>
</evidence>
<dbReference type="GO" id="GO:0003677">
    <property type="term" value="F:DNA binding"/>
    <property type="evidence" value="ECO:0007669"/>
    <property type="project" value="UniProtKB-KW"/>
</dbReference>
<evidence type="ECO:0000259" key="20">
    <source>
        <dbReference type="PROSITE" id="PS52020"/>
    </source>
</evidence>
<evidence type="ECO:0000256" key="3">
    <source>
        <dbReference type="ARBA" id="ARBA00008545"/>
    </source>
</evidence>
<evidence type="ECO:0000256" key="17">
    <source>
        <dbReference type="ARBA" id="ARBA00030754"/>
    </source>
</evidence>
<dbReference type="GO" id="GO:0042025">
    <property type="term" value="C:host cell nucleus"/>
    <property type="evidence" value="ECO:0007669"/>
    <property type="project" value="UniProtKB-SubCell"/>
</dbReference>
<dbReference type="PROSITE" id="PS52020">
    <property type="entry name" value="CRESS_DNA_REP"/>
    <property type="match status" value="1"/>
</dbReference>